<organism evidence="2 3">
    <name type="scientific">Bradyrhizobium elkanii</name>
    <dbReference type="NCBI Taxonomy" id="29448"/>
    <lineage>
        <taxon>Bacteria</taxon>
        <taxon>Pseudomonadati</taxon>
        <taxon>Pseudomonadota</taxon>
        <taxon>Alphaproteobacteria</taxon>
        <taxon>Hyphomicrobiales</taxon>
        <taxon>Nitrobacteraceae</taxon>
        <taxon>Bradyrhizobium</taxon>
    </lineage>
</organism>
<dbReference type="AlphaFoldDB" id="A0A4U6S0R2"/>
<reference evidence="2 3" key="1">
    <citation type="submission" date="2019-05" db="EMBL/GenBank/DDBJ databases">
        <title>Draft Genome of Bradyrhizobium elkanii strain SEMIA 938, Used in Commercial Inoculants for Lupinus spp. in Brazil.</title>
        <authorList>
            <person name="Hungria M."/>
            <person name="Delamuta J.R.M."/>
            <person name="Ribeiro R.A."/>
            <person name="Nogueira M.A."/>
        </authorList>
    </citation>
    <scope>NUCLEOTIDE SEQUENCE [LARGE SCALE GENOMIC DNA]</scope>
    <source>
        <strain evidence="2 3">Semia 938</strain>
    </source>
</reference>
<protein>
    <submittedName>
        <fullName evidence="2">Uncharacterized protein</fullName>
    </submittedName>
</protein>
<proteinExistence type="predicted"/>
<evidence type="ECO:0000256" key="1">
    <source>
        <dbReference type="SAM" id="MobiDB-lite"/>
    </source>
</evidence>
<evidence type="ECO:0000313" key="2">
    <source>
        <dbReference type="EMBL" id="TKV79612.1"/>
    </source>
</evidence>
<dbReference type="EMBL" id="SZZP01000012">
    <property type="protein sequence ID" value="TKV79612.1"/>
    <property type="molecule type" value="Genomic_DNA"/>
</dbReference>
<gene>
    <name evidence="2" type="ORF">FDV58_20840</name>
</gene>
<dbReference type="Proteomes" id="UP000305095">
    <property type="component" value="Unassembled WGS sequence"/>
</dbReference>
<feature type="region of interest" description="Disordered" evidence="1">
    <location>
        <begin position="78"/>
        <end position="105"/>
    </location>
</feature>
<comment type="caution">
    <text evidence="2">The sequence shown here is derived from an EMBL/GenBank/DDBJ whole genome shotgun (WGS) entry which is preliminary data.</text>
</comment>
<evidence type="ECO:0000313" key="3">
    <source>
        <dbReference type="Proteomes" id="UP000305095"/>
    </source>
</evidence>
<sequence length="105" mass="10861">MYSHLGARLAAVATRLANRLGRRAPPTLLPRMAAAVLASAPLAGCMADGRPLAVASDPANPAAGTAGVSYRSTIAPYSSLRPLTPLPWRERNDGVTPPASSKSDR</sequence>
<name>A0A4U6S0R2_BRAEL</name>
<accession>A0A4U6S0R2</accession>
<dbReference type="RefSeq" id="WP_137479903.1">
    <property type="nucleotide sequence ID" value="NZ_SZZP01000012.1"/>
</dbReference>